<protein>
    <submittedName>
        <fullName evidence="1">Uncharacterized protein</fullName>
    </submittedName>
</protein>
<dbReference type="EMBL" id="ML208287">
    <property type="protein sequence ID" value="TFK72275.1"/>
    <property type="molecule type" value="Genomic_DNA"/>
</dbReference>
<evidence type="ECO:0000313" key="2">
    <source>
        <dbReference type="Proteomes" id="UP000308600"/>
    </source>
</evidence>
<keyword evidence="2" id="KW-1185">Reference proteome</keyword>
<sequence length="149" mass="17287">MDRWYSTVYRPQSPFSFRPVHTLSHEDVQQERAQIDNKVRELKSSLRELKHRRNALAPISQLSTDGLSAYPFRLHGSTRSENQMAWIRAMTHVCSSWRSLAIQTPSLWTQIRFKCRPLLLEMGRRCQSVPLSVVCDARDIRYGSVGSLL</sequence>
<accession>A0ACD3B3A2</accession>
<organism evidence="1 2">
    <name type="scientific">Pluteus cervinus</name>
    <dbReference type="NCBI Taxonomy" id="181527"/>
    <lineage>
        <taxon>Eukaryota</taxon>
        <taxon>Fungi</taxon>
        <taxon>Dikarya</taxon>
        <taxon>Basidiomycota</taxon>
        <taxon>Agaricomycotina</taxon>
        <taxon>Agaricomycetes</taxon>
        <taxon>Agaricomycetidae</taxon>
        <taxon>Agaricales</taxon>
        <taxon>Pluteineae</taxon>
        <taxon>Pluteaceae</taxon>
        <taxon>Pluteus</taxon>
    </lineage>
</organism>
<name>A0ACD3B3A2_9AGAR</name>
<reference evidence="1 2" key="1">
    <citation type="journal article" date="2019" name="Nat. Ecol. Evol.">
        <title>Megaphylogeny resolves global patterns of mushroom evolution.</title>
        <authorList>
            <person name="Varga T."/>
            <person name="Krizsan K."/>
            <person name="Foldi C."/>
            <person name="Dima B."/>
            <person name="Sanchez-Garcia M."/>
            <person name="Sanchez-Ramirez S."/>
            <person name="Szollosi G.J."/>
            <person name="Szarkandi J.G."/>
            <person name="Papp V."/>
            <person name="Albert L."/>
            <person name="Andreopoulos W."/>
            <person name="Angelini C."/>
            <person name="Antonin V."/>
            <person name="Barry K.W."/>
            <person name="Bougher N.L."/>
            <person name="Buchanan P."/>
            <person name="Buyck B."/>
            <person name="Bense V."/>
            <person name="Catcheside P."/>
            <person name="Chovatia M."/>
            <person name="Cooper J."/>
            <person name="Damon W."/>
            <person name="Desjardin D."/>
            <person name="Finy P."/>
            <person name="Geml J."/>
            <person name="Haridas S."/>
            <person name="Hughes K."/>
            <person name="Justo A."/>
            <person name="Karasinski D."/>
            <person name="Kautmanova I."/>
            <person name="Kiss B."/>
            <person name="Kocsube S."/>
            <person name="Kotiranta H."/>
            <person name="LaButti K.M."/>
            <person name="Lechner B.E."/>
            <person name="Liimatainen K."/>
            <person name="Lipzen A."/>
            <person name="Lukacs Z."/>
            <person name="Mihaltcheva S."/>
            <person name="Morgado L.N."/>
            <person name="Niskanen T."/>
            <person name="Noordeloos M.E."/>
            <person name="Ohm R.A."/>
            <person name="Ortiz-Santana B."/>
            <person name="Ovrebo C."/>
            <person name="Racz N."/>
            <person name="Riley R."/>
            <person name="Savchenko A."/>
            <person name="Shiryaev A."/>
            <person name="Soop K."/>
            <person name="Spirin V."/>
            <person name="Szebenyi C."/>
            <person name="Tomsovsky M."/>
            <person name="Tulloss R.E."/>
            <person name="Uehling J."/>
            <person name="Grigoriev I.V."/>
            <person name="Vagvolgyi C."/>
            <person name="Papp T."/>
            <person name="Martin F.M."/>
            <person name="Miettinen O."/>
            <person name="Hibbett D.S."/>
            <person name="Nagy L.G."/>
        </authorList>
    </citation>
    <scope>NUCLEOTIDE SEQUENCE [LARGE SCALE GENOMIC DNA]</scope>
    <source>
        <strain evidence="1 2">NL-1719</strain>
    </source>
</reference>
<dbReference type="Proteomes" id="UP000308600">
    <property type="component" value="Unassembled WGS sequence"/>
</dbReference>
<feature type="non-terminal residue" evidence="1">
    <location>
        <position position="149"/>
    </location>
</feature>
<gene>
    <name evidence="1" type="ORF">BDN72DRAFT_763630</name>
</gene>
<proteinExistence type="predicted"/>
<evidence type="ECO:0000313" key="1">
    <source>
        <dbReference type="EMBL" id="TFK72275.1"/>
    </source>
</evidence>